<organism evidence="2 3">
    <name type="scientific">Zoogloea oleivorans</name>
    <dbReference type="NCBI Taxonomy" id="1552750"/>
    <lineage>
        <taxon>Bacteria</taxon>
        <taxon>Pseudomonadati</taxon>
        <taxon>Pseudomonadota</taxon>
        <taxon>Betaproteobacteria</taxon>
        <taxon>Rhodocyclales</taxon>
        <taxon>Zoogloeaceae</taxon>
        <taxon>Zoogloea</taxon>
    </lineage>
</organism>
<name>A0A6C2CBJ4_9RHOO</name>
<gene>
    <name evidence="2" type="ORF">ETQ85_24270</name>
</gene>
<feature type="region of interest" description="Disordered" evidence="1">
    <location>
        <begin position="18"/>
        <end position="43"/>
    </location>
</feature>
<comment type="caution">
    <text evidence="2">The sequence shown here is derived from an EMBL/GenBank/DDBJ whole genome shotgun (WGS) entry which is preliminary data.</text>
</comment>
<keyword evidence="3" id="KW-1185">Reference proteome</keyword>
<accession>A0A6C2CBJ4</accession>
<dbReference type="EMBL" id="SDKK01000041">
    <property type="protein sequence ID" value="TYC51408.1"/>
    <property type="molecule type" value="Genomic_DNA"/>
</dbReference>
<evidence type="ECO:0000256" key="1">
    <source>
        <dbReference type="SAM" id="MobiDB-lite"/>
    </source>
</evidence>
<dbReference type="AlphaFoldDB" id="A0A6C2CBJ4"/>
<evidence type="ECO:0000313" key="2">
    <source>
        <dbReference type="EMBL" id="TYC51408.1"/>
    </source>
</evidence>
<proteinExistence type="predicted"/>
<evidence type="ECO:0000313" key="3">
    <source>
        <dbReference type="Proteomes" id="UP000389128"/>
    </source>
</evidence>
<reference evidence="2 3" key="1">
    <citation type="submission" date="2019-01" db="EMBL/GenBank/DDBJ databases">
        <title>Zoogloea oleivorans genome sequencing and assembly.</title>
        <authorList>
            <person name="Tancsics A."/>
            <person name="Farkas M."/>
            <person name="Kriszt B."/>
            <person name="Maroti G."/>
            <person name="Horvath B."/>
        </authorList>
    </citation>
    <scope>NUCLEOTIDE SEQUENCE [LARGE SCALE GENOMIC DNA]</scope>
    <source>
        <strain evidence="2 3">Buc</strain>
    </source>
</reference>
<dbReference type="Proteomes" id="UP000389128">
    <property type="component" value="Unassembled WGS sequence"/>
</dbReference>
<protein>
    <submittedName>
        <fullName evidence="2">Uncharacterized protein</fullName>
    </submittedName>
</protein>
<sequence>MRLCEYLLRTAAFRHQGVRGLPTADRRPPTADRRPPTADQRPPFQLSKMQSFEWPLNTKLRRAGCSITSPHFMPYQ</sequence>
<feature type="compositionally biased region" description="Basic and acidic residues" evidence="1">
    <location>
        <begin position="24"/>
        <end position="36"/>
    </location>
</feature>